<dbReference type="PANTHER" id="PTHR45266:SF3">
    <property type="entry name" value="OXALOACETATE DECARBOXYLASE ALPHA CHAIN"/>
    <property type="match status" value="1"/>
</dbReference>
<feature type="domain" description="Lipoyl-binding" evidence="10">
    <location>
        <begin position="90"/>
        <end position="166"/>
    </location>
</feature>
<dbReference type="CDD" id="cd06850">
    <property type="entry name" value="biotinyl_domain"/>
    <property type="match status" value="1"/>
</dbReference>
<organism evidence="11 12">
    <name type="scientific">Sphaerisporangium album</name>
    <dbReference type="NCBI Taxonomy" id="509200"/>
    <lineage>
        <taxon>Bacteria</taxon>
        <taxon>Bacillati</taxon>
        <taxon>Actinomycetota</taxon>
        <taxon>Actinomycetes</taxon>
        <taxon>Streptosporangiales</taxon>
        <taxon>Streptosporangiaceae</taxon>
        <taxon>Sphaerisporangium</taxon>
    </lineage>
</organism>
<sequence length="171" mass="17828">MTPETTGEDEREQVLDWVVRHTALLGSAGQAPLRRITVSTATLAIDVQWSPPPGPAPGVGGQHDTGHAHPLEFAGAPPDTTAGTRSTGGTVLVTAPMVGTFYRAREPGAPPFVQVGDLVEAGQQVGVIEAMKLMNAVQAEHAGRVSEIVAEDGTPVQYEEPLLALVPCDAH</sequence>
<evidence type="ECO:0000256" key="6">
    <source>
        <dbReference type="ARBA" id="ARBA00023160"/>
    </source>
</evidence>
<evidence type="ECO:0000313" key="11">
    <source>
        <dbReference type="EMBL" id="RCG26848.1"/>
    </source>
</evidence>
<evidence type="ECO:0000256" key="8">
    <source>
        <dbReference type="RuleBase" id="RU364072"/>
    </source>
</evidence>
<dbReference type="PRINTS" id="PR01071">
    <property type="entry name" value="ACOABIOTINCC"/>
</dbReference>
<evidence type="ECO:0000256" key="4">
    <source>
        <dbReference type="ARBA" id="ARBA00022832"/>
    </source>
</evidence>
<evidence type="ECO:0000313" key="12">
    <source>
        <dbReference type="Proteomes" id="UP000253094"/>
    </source>
</evidence>
<reference evidence="11 12" key="1">
    <citation type="submission" date="2018-06" db="EMBL/GenBank/DDBJ databases">
        <title>Sphaerisporangium craniellae sp. nov., isolated from a marine sponge in the South China Sea.</title>
        <authorList>
            <person name="Li L."/>
        </authorList>
    </citation>
    <scope>NUCLEOTIDE SEQUENCE [LARGE SCALE GENOMIC DNA]</scope>
    <source>
        <strain evidence="11 12">CCTCC AA 208026</strain>
    </source>
</reference>
<dbReference type="GO" id="GO:0009317">
    <property type="term" value="C:acetyl-CoA carboxylase complex"/>
    <property type="evidence" value="ECO:0007669"/>
    <property type="project" value="InterPro"/>
</dbReference>
<dbReference type="InterPro" id="IPR001882">
    <property type="entry name" value="Biotin_BS"/>
</dbReference>
<evidence type="ECO:0000259" key="10">
    <source>
        <dbReference type="PROSITE" id="PS50968"/>
    </source>
</evidence>
<evidence type="ECO:0000256" key="7">
    <source>
        <dbReference type="ARBA" id="ARBA00023267"/>
    </source>
</evidence>
<dbReference type="PROSITE" id="PS50968">
    <property type="entry name" value="BIOTINYL_LIPOYL"/>
    <property type="match status" value="1"/>
</dbReference>
<gene>
    <name evidence="11" type="ORF">DQ384_28615</name>
</gene>
<dbReference type="UniPathway" id="UPA00094"/>
<name>A0A367F909_9ACTN</name>
<keyword evidence="7 8" id="KW-0092">Biotin</keyword>
<keyword evidence="6 8" id="KW-0275">Fatty acid biosynthesis</keyword>
<dbReference type="EMBL" id="QOIL01000018">
    <property type="protein sequence ID" value="RCG26848.1"/>
    <property type="molecule type" value="Genomic_DNA"/>
</dbReference>
<evidence type="ECO:0000256" key="5">
    <source>
        <dbReference type="ARBA" id="ARBA00023098"/>
    </source>
</evidence>
<proteinExistence type="predicted"/>
<comment type="caution">
    <text evidence="11">The sequence shown here is derived from an EMBL/GenBank/DDBJ whole genome shotgun (WGS) entry which is preliminary data.</text>
</comment>
<protein>
    <recommendedName>
        <fullName evidence="2 8">Biotin carboxyl carrier protein of acetyl-CoA carboxylase</fullName>
    </recommendedName>
</protein>
<evidence type="ECO:0000256" key="9">
    <source>
        <dbReference type="SAM" id="MobiDB-lite"/>
    </source>
</evidence>
<dbReference type="OrthoDB" id="9811735at2"/>
<comment type="function">
    <text evidence="8">This protein is a component of the acetyl coenzyme A carboxylase complex; first, biotin carboxylase catalyzes the carboxylation of the carrier protein and then the transcarboxylase transfers the carboxyl group to form malonyl-CoA.</text>
</comment>
<dbReference type="AlphaFoldDB" id="A0A367F909"/>
<dbReference type="InterPro" id="IPR000089">
    <property type="entry name" value="Biotin_lipoyl"/>
</dbReference>
<keyword evidence="5 8" id="KW-0443">Lipid metabolism</keyword>
<dbReference type="Proteomes" id="UP000253094">
    <property type="component" value="Unassembled WGS sequence"/>
</dbReference>
<dbReference type="GO" id="GO:0003989">
    <property type="term" value="F:acetyl-CoA carboxylase activity"/>
    <property type="evidence" value="ECO:0007669"/>
    <property type="project" value="InterPro"/>
</dbReference>
<dbReference type="RefSeq" id="WP_114031977.1">
    <property type="nucleotide sequence ID" value="NZ_QOIL01000018.1"/>
</dbReference>
<keyword evidence="3 8" id="KW-0444">Lipid biosynthesis</keyword>
<evidence type="ECO:0000256" key="2">
    <source>
        <dbReference type="ARBA" id="ARBA00017562"/>
    </source>
</evidence>
<dbReference type="PROSITE" id="PS00188">
    <property type="entry name" value="BIOTIN"/>
    <property type="match status" value="1"/>
</dbReference>
<dbReference type="SUPFAM" id="SSF51230">
    <property type="entry name" value="Single hybrid motif"/>
    <property type="match status" value="1"/>
</dbReference>
<dbReference type="InterPro" id="IPR011053">
    <property type="entry name" value="Single_hybrid_motif"/>
</dbReference>
<keyword evidence="4 8" id="KW-0276">Fatty acid metabolism</keyword>
<feature type="region of interest" description="Disordered" evidence="9">
    <location>
        <begin position="52"/>
        <end position="88"/>
    </location>
</feature>
<dbReference type="Pfam" id="PF00364">
    <property type="entry name" value="Biotin_lipoyl"/>
    <property type="match status" value="1"/>
</dbReference>
<accession>A0A367F909</accession>
<evidence type="ECO:0000256" key="3">
    <source>
        <dbReference type="ARBA" id="ARBA00022516"/>
    </source>
</evidence>
<dbReference type="PANTHER" id="PTHR45266">
    <property type="entry name" value="OXALOACETATE DECARBOXYLASE ALPHA CHAIN"/>
    <property type="match status" value="1"/>
</dbReference>
<evidence type="ECO:0000256" key="1">
    <source>
        <dbReference type="ARBA" id="ARBA00005194"/>
    </source>
</evidence>
<dbReference type="GO" id="GO:0006633">
    <property type="term" value="P:fatty acid biosynthetic process"/>
    <property type="evidence" value="ECO:0007669"/>
    <property type="project" value="UniProtKB-UniPathway"/>
</dbReference>
<dbReference type="Gene3D" id="2.40.50.100">
    <property type="match status" value="1"/>
</dbReference>
<dbReference type="InterPro" id="IPR050709">
    <property type="entry name" value="Biotin_Carboxyl_Carrier/Decarb"/>
</dbReference>
<dbReference type="InterPro" id="IPR001249">
    <property type="entry name" value="AcCoA_biotinCC"/>
</dbReference>
<keyword evidence="12" id="KW-1185">Reference proteome</keyword>
<comment type="pathway">
    <text evidence="1 8">Lipid metabolism; fatty acid biosynthesis.</text>
</comment>